<name>A0AAD7DSP1_MYCRO</name>
<feature type="non-terminal residue" evidence="1">
    <location>
        <position position="1"/>
    </location>
</feature>
<comment type="caution">
    <text evidence="1">The sequence shown here is derived from an EMBL/GenBank/DDBJ whole genome shotgun (WGS) entry which is preliminary data.</text>
</comment>
<dbReference type="AlphaFoldDB" id="A0AAD7DSP1"/>
<accession>A0AAD7DSP1</accession>
<keyword evidence="2" id="KW-1185">Reference proteome</keyword>
<evidence type="ECO:0000313" key="1">
    <source>
        <dbReference type="EMBL" id="KAJ7698277.1"/>
    </source>
</evidence>
<dbReference type="Proteomes" id="UP001221757">
    <property type="component" value="Unassembled WGS sequence"/>
</dbReference>
<proteinExistence type="predicted"/>
<organism evidence="1 2">
    <name type="scientific">Mycena rosella</name>
    <name type="common">Pink bonnet</name>
    <name type="synonym">Agaricus rosellus</name>
    <dbReference type="NCBI Taxonomy" id="1033263"/>
    <lineage>
        <taxon>Eukaryota</taxon>
        <taxon>Fungi</taxon>
        <taxon>Dikarya</taxon>
        <taxon>Basidiomycota</taxon>
        <taxon>Agaricomycotina</taxon>
        <taxon>Agaricomycetes</taxon>
        <taxon>Agaricomycetidae</taxon>
        <taxon>Agaricales</taxon>
        <taxon>Marasmiineae</taxon>
        <taxon>Mycenaceae</taxon>
        <taxon>Mycena</taxon>
    </lineage>
</organism>
<evidence type="ECO:0000313" key="2">
    <source>
        <dbReference type="Proteomes" id="UP001221757"/>
    </source>
</evidence>
<gene>
    <name evidence="1" type="ORF">B0H17DRAFT_927443</name>
</gene>
<protein>
    <submittedName>
        <fullName evidence="1">Uncharacterized protein</fullName>
    </submittedName>
</protein>
<sequence>CTKCDPPVILEHANNQHTLGHNGSHILFDKSIRRSDQPCGLCLRPWPMCYFVLGKATGPSRARQIDWRYSKCLNLLKFQMVAAQKSTKNSPCTNHLILCPLQCGQGVWTSNLTAHYTGEPLNLLSLDSVPSVYVMAPGERERMSQIWRTRMDQPTKPNIKQKAPNRHLISAPTARAMLSGISYLIHGSYL</sequence>
<dbReference type="EMBL" id="JARKIE010000026">
    <property type="protein sequence ID" value="KAJ7698277.1"/>
    <property type="molecule type" value="Genomic_DNA"/>
</dbReference>
<reference evidence="1" key="1">
    <citation type="submission" date="2023-03" db="EMBL/GenBank/DDBJ databases">
        <title>Massive genome expansion in bonnet fungi (Mycena s.s.) driven by repeated elements and novel gene families across ecological guilds.</title>
        <authorList>
            <consortium name="Lawrence Berkeley National Laboratory"/>
            <person name="Harder C.B."/>
            <person name="Miyauchi S."/>
            <person name="Viragh M."/>
            <person name="Kuo A."/>
            <person name="Thoen E."/>
            <person name="Andreopoulos B."/>
            <person name="Lu D."/>
            <person name="Skrede I."/>
            <person name="Drula E."/>
            <person name="Henrissat B."/>
            <person name="Morin E."/>
            <person name="Kohler A."/>
            <person name="Barry K."/>
            <person name="LaButti K."/>
            <person name="Morin E."/>
            <person name="Salamov A."/>
            <person name="Lipzen A."/>
            <person name="Mereny Z."/>
            <person name="Hegedus B."/>
            <person name="Baldrian P."/>
            <person name="Stursova M."/>
            <person name="Weitz H."/>
            <person name="Taylor A."/>
            <person name="Grigoriev I.V."/>
            <person name="Nagy L.G."/>
            <person name="Martin F."/>
            <person name="Kauserud H."/>
        </authorList>
    </citation>
    <scope>NUCLEOTIDE SEQUENCE</scope>
    <source>
        <strain evidence="1">CBHHK067</strain>
    </source>
</reference>